<dbReference type="Pfam" id="PF18967">
    <property type="entry name" value="PycTM"/>
    <property type="match status" value="1"/>
</dbReference>
<gene>
    <name evidence="11" type="ORF">Q765_15580</name>
</gene>
<organism evidence="11 12">
    <name type="scientific">Flavobacterium rivuli WB 3.3-2 = DSM 21788</name>
    <dbReference type="NCBI Taxonomy" id="1121895"/>
    <lineage>
        <taxon>Bacteria</taxon>
        <taxon>Pseudomonadati</taxon>
        <taxon>Bacteroidota</taxon>
        <taxon>Flavobacteriia</taxon>
        <taxon>Flavobacteriales</taxon>
        <taxon>Flavobacteriaceae</taxon>
        <taxon>Flavobacterium</taxon>
    </lineage>
</organism>
<name>A0A0A2M040_9FLAO</name>
<evidence type="ECO:0000313" key="11">
    <source>
        <dbReference type="EMBL" id="KGO85629.1"/>
    </source>
</evidence>
<dbReference type="Gene3D" id="1.10.3210.10">
    <property type="entry name" value="Hypothetical protein af1432"/>
    <property type="match status" value="1"/>
</dbReference>
<keyword evidence="4" id="KW-0547">Nucleotide-binding</keyword>
<reference evidence="11 12" key="1">
    <citation type="submission" date="2013-09" db="EMBL/GenBank/DDBJ databases">
        <authorList>
            <person name="Zeng Z."/>
            <person name="Chen C."/>
        </authorList>
    </citation>
    <scope>NUCLEOTIDE SEQUENCE [LARGE SCALE GENOMIC DNA]</scope>
    <source>
        <strain evidence="11 12">WB 3.3-2</strain>
    </source>
</reference>
<dbReference type="SMART" id="SM00471">
    <property type="entry name" value="HDc"/>
    <property type="match status" value="1"/>
</dbReference>
<keyword evidence="6" id="KW-0051">Antiviral defense</keyword>
<evidence type="ECO:0000256" key="7">
    <source>
        <dbReference type="ARBA" id="ARBA00023136"/>
    </source>
</evidence>
<keyword evidence="12" id="KW-1185">Reference proteome</keyword>
<evidence type="ECO:0000256" key="1">
    <source>
        <dbReference type="ARBA" id="ARBA00004236"/>
    </source>
</evidence>
<dbReference type="Proteomes" id="UP000030152">
    <property type="component" value="Unassembled WGS sequence"/>
</dbReference>
<dbReference type="Pfam" id="PF01966">
    <property type="entry name" value="HD"/>
    <property type="match status" value="1"/>
</dbReference>
<evidence type="ECO:0000256" key="2">
    <source>
        <dbReference type="ARBA" id="ARBA00022475"/>
    </source>
</evidence>
<proteinExistence type="predicted"/>
<evidence type="ECO:0000256" key="8">
    <source>
        <dbReference type="SAM" id="MobiDB-lite"/>
    </source>
</evidence>
<feature type="region of interest" description="Disordered" evidence="8">
    <location>
        <begin position="206"/>
        <end position="232"/>
    </location>
</feature>
<feature type="transmembrane region" description="Helical" evidence="9">
    <location>
        <begin position="255"/>
        <end position="274"/>
    </location>
</feature>
<dbReference type="RefSeq" id="WP_020213670.1">
    <property type="nucleotide sequence ID" value="NZ_JRLX01000019.1"/>
</dbReference>
<feature type="domain" description="HD" evidence="10">
    <location>
        <begin position="27"/>
        <end position="128"/>
    </location>
</feature>
<comment type="caution">
    <text evidence="11">The sequence shown here is derived from an EMBL/GenBank/DDBJ whole genome shotgun (WGS) entry which is preliminary data.</text>
</comment>
<dbReference type="InterPro" id="IPR043760">
    <property type="entry name" value="PycTM_dom"/>
</dbReference>
<dbReference type="CDD" id="cd00077">
    <property type="entry name" value="HDc"/>
    <property type="match status" value="1"/>
</dbReference>
<dbReference type="PROSITE" id="PS51831">
    <property type="entry name" value="HD"/>
    <property type="match status" value="1"/>
</dbReference>
<dbReference type="GO" id="GO:0005886">
    <property type="term" value="C:plasma membrane"/>
    <property type="evidence" value="ECO:0007669"/>
    <property type="project" value="UniProtKB-SubCell"/>
</dbReference>
<feature type="transmembrane region" description="Helical" evidence="9">
    <location>
        <begin position="380"/>
        <end position="401"/>
    </location>
</feature>
<dbReference type="InterPro" id="IPR003607">
    <property type="entry name" value="HD/PDEase_dom"/>
</dbReference>
<evidence type="ECO:0000313" key="12">
    <source>
        <dbReference type="Proteomes" id="UP000030152"/>
    </source>
</evidence>
<keyword evidence="11" id="KW-0378">Hydrolase</keyword>
<protein>
    <submittedName>
        <fullName evidence="11">Phosphohydrolase</fullName>
    </submittedName>
</protein>
<dbReference type="GO" id="GO:0000166">
    <property type="term" value="F:nucleotide binding"/>
    <property type="evidence" value="ECO:0007669"/>
    <property type="project" value="UniProtKB-KW"/>
</dbReference>
<dbReference type="EMBL" id="JRLX01000019">
    <property type="protein sequence ID" value="KGO85629.1"/>
    <property type="molecule type" value="Genomic_DNA"/>
</dbReference>
<evidence type="ECO:0000256" key="5">
    <source>
        <dbReference type="ARBA" id="ARBA00022989"/>
    </source>
</evidence>
<feature type="transmembrane region" description="Helical" evidence="9">
    <location>
        <begin position="286"/>
        <end position="305"/>
    </location>
</feature>
<evidence type="ECO:0000259" key="10">
    <source>
        <dbReference type="PROSITE" id="PS51831"/>
    </source>
</evidence>
<dbReference type="GO" id="GO:0051607">
    <property type="term" value="P:defense response to virus"/>
    <property type="evidence" value="ECO:0007669"/>
    <property type="project" value="UniProtKB-KW"/>
</dbReference>
<dbReference type="InterPro" id="IPR006674">
    <property type="entry name" value="HD_domain"/>
</dbReference>
<keyword evidence="7 9" id="KW-0472">Membrane</keyword>
<comment type="subcellular location">
    <subcellularLocation>
        <location evidence="1">Cell membrane</location>
    </subcellularLocation>
</comment>
<dbReference type="eggNOG" id="COG1418">
    <property type="taxonomic scope" value="Bacteria"/>
</dbReference>
<evidence type="ECO:0000256" key="9">
    <source>
        <dbReference type="SAM" id="Phobius"/>
    </source>
</evidence>
<evidence type="ECO:0000256" key="6">
    <source>
        <dbReference type="ARBA" id="ARBA00023118"/>
    </source>
</evidence>
<sequence>MDVVEKAENYVFHLFKDKLSPNYIYHNFNHTLRVVNNAGIIAKAEGINENDTELLVLAAWFHDTGYLQGPEGHEYRGSIMAQDFLKENGYPADKAAIVAQLIKSTQLGLEPQNELEKIIKDADCSHFADPNYVHLSELLREEWKKTQGRYFSDLEWAMGNRKVLLQNHRFFTEYGKTVLQPLKEINIAQLQEVIEGLQSQAAEDIEEVKEKKDKKKKKEKEKHDKQERPDRGIDTMFRVTLNNHTRLSEIADSKANILLSVNAIIISIALSSLIPKLDAPANSHLIVPTFVMMLFSTTSIVFAILSTRPKVTTGTFTRKDIEDRKVNLLFFGNFYKMPMEEYEWAINDMMKDRDYLYNAMIKDLYLLGKVLNRKYNLLRITYNIFMFGIVISVAAFVYAFMNN</sequence>
<evidence type="ECO:0000256" key="4">
    <source>
        <dbReference type="ARBA" id="ARBA00022741"/>
    </source>
</evidence>
<evidence type="ECO:0000256" key="3">
    <source>
        <dbReference type="ARBA" id="ARBA00022692"/>
    </source>
</evidence>
<dbReference type="SUPFAM" id="SSF109604">
    <property type="entry name" value="HD-domain/PDEase-like"/>
    <property type="match status" value="1"/>
</dbReference>
<dbReference type="STRING" id="1121895.GCA_000378485_02504"/>
<keyword evidence="5 9" id="KW-1133">Transmembrane helix</keyword>
<dbReference type="AlphaFoldDB" id="A0A0A2M040"/>
<accession>A0A0A2M040</accession>
<dbReference type="OrthoDB" id="5728337at2"/>
<keyword evidence="2" id="KW-1003">Cell membrane</keyword>
<feature type="compositionally biased region" description="Basic and acidic residues" evidence="8">
    <location>
        <begin position="221"/>
        <end position="232"/>
    </location>
</feature>
<keyword evidence="3 9" id="KW-0812">Transmembrane</keyword>
<dbReference type="GO" id="GO:0016787">
    <property type="term" value="F:hydrolase activity"/>
    <property type="evidence" value="ECO:0007669"/>
    <property type="project" value="UniProtKB-KW"/>
</dbReference>